<evidence type="ECO:0000256" key="2">
    <source>
        <dbReference type="ARBA" id="ARBA00005551"/>
    </source>
</evidence>
<feature type="transmembrane region" description="Helical" evidence="7">
    <location>
        <begin position="12"/>
        <end position="30"/>
    </location>
</feature>
<keyword evidence="4 7" id="KW-0812">Transmembrane</keyword>
<feature type="transmembrane region" description="Helical" evidence="7">
    <location>
        <begin position="365"/>
        <end position="384"/>
    </location>
</feature>
<evidence type="ECO:0000256" key="4">
    <source>
        <dbReference type="ARBA" id="ARBA00022692"/>
    </source>
</evidence>
<dbReference type="SUPFAM" id="SSF51735">
    <property type="entry name" value="NAD(P)-binding Rossmann-fold domains"/>
    <property type="match status" value="1"/>
</dbReference>
<feature type="domain" description="Cation/H+ exchanger transmembrane" evidence="8">
    <location>
        <begin position="22"/>
        <end position="380"/>
    </location>
</feature>
<feature type="transmembrane region" description="Helical" evidence="7">
    <location>
        <begin position="303"/>
        <end position="323"/>
    </location>
</feature>
<comment type="similarity">
    <text evidence="2">Belongs to the monovalent cation:proton antiporter 2 (CPA2) transporter (TC 2.A.37) family.</text>
</comment>
<dbReference type="InterPro" id="IPR003148">
    <property type="entry name" value="RCK_N"/>
</dbReference>
<evidence type="ECO:0000256" key="1">
    <source>
        <dbReference type="ARBA" id="ARBA00004141"/>
    </source>
</evidence>
<sequence length="545" mass="61741">MHKNKEGYMHNNLLLFIVVLAISIFINIFLKKFKIPTIIGYIITGFIIASFYHFDQESRGFLTQISEFGIVFLMFTIGLEFSFKYLKKTKKEVFVFGFLQVILTGFIFTLICLYIFDISLHASMTIGFALSLSSTAIVLKILNEKNELHSGYGKIVLGVLIFQDLAVIPILIMVSVFASNNQSLDQVLINLLINSIIIIITFLFLGKYIIERYFKLIAATKSEEIFLISVLFLVTLTSFIAEQLGFSYSLGAFLAGMMLAETKYRFRIESDLVPFRDLLLGLFFITIGMQIDWHWIIDYLFEIVAITMIIISIKAIIIFATLYPFSQKRTVFKTTIALSQVGEFALVIFTLAYSNKIISGVENQILVISVILSMILSPFMLNNIKNIVDFLMPEPTILRQRAFRDDGFSNHMVICGYGPIGQHVSKSLKELGIKYIILEHDIALVDKAILNGEKDIFFANAAQKSVLEHFNVKGSNGVIVSIANEKQKRLICENVVSISKDTNIVVVVNNENEEKILEDLNIKHVINDREIISNLLVQKALTCQI</sequence>
<dbReference type="InterPro" id="IPR038770">
    <property type="entry name" value="Na+/solute_symporter_sf"/>
</dbReference>
<comment type="subcellular location">
    <subcellularLocation>
        <location evidence="1">Membrane</location>
        <topology evidence="1">Multi-pass membrane protein</topology>
    </subcellularLocation>
</comment>
<name>A0A0S4XP98_9BACT</name>
<feature type="transmembrane region" description="Helical" evidence="7">
    <location>
        <begin position="278"/>
        <end position="297"/>
    </location>
</feature>
<dbReference type="Gene3D" id="1.20.1530.20">
    <property type="match status" value="1"/>
</dbReference>
<evidence type="ECO:0000259" key="8">
    <source>
        <dbReference type="Pfam" id="PF00999"/>
    </source>
</evidence>
<feature type="domain" description="RCK N-terminal" evidence="9">
    <location>
        <begin position="413"/>
        <end position="527"/>
    </location>
</feature>
<dbReference type="InterPro" id="IPR036291">
    <property type="entry name" value="NAD(P)-bd_dom_sf"/>
</dbReference>
<dbReference type="Gene3D" id="3.40.50.720">
    <property type="entry name" value="NAD(P)-binding Rossmann-like Domain"/>
    <property type="match status" value="1"/>
</dbReference>
<keyword evidence="3" id="KW-0813">Transport</keyword>
<feature type="transmembrane region" description="Helical" evidence="7">
    <location>
        <begin position="189"/>
        <end position="210"/>
    </location>
</feature>
<dbReference type="InterPro" id="IPR006153">
    <property type="entry name" value="Cation/H_exchanger_TM"/>
</dbReference>
<feature type="transmembrane region" description="Helical" evidence="7">
    <location>
        <begin position="335"/>
        <end position="353"/>
    </location>
</feature>
<dbReference type="PANTHER" id="PTHR42751">
    <property type="entry name" value="SODIUM/HYDROGEN EXCHANGER FAMILY/TRKA DOMAIN PROTEIN"/>
    <property type="match status" value="1"/>
</dbReference>
<evidence type="ECO:0000256" key="3">
    <source>
        <dbReference type="ARBA" id="ARBA00022448"/>
    </source>
</evidence>
<feature type="transmembrane region" description="Helical" evidence="7">
    <location>
        <begin position="93"/>
        <end position="116"/>
    </location>
</feature>
<dbReference type="Pfam" id="PF02254">
    <property type="entry name" value="TrkA_N"/>
    <property type="match status" value="1"/>
</dbReference>
<dbReference type="GO" id="GO:0006813">
    <property type="term" value="P:potassium ion transport"/>
    <property type="evidence" value="ECO:0007669"/>
    <property type="project" value="InterPro"/>
</dbReference>
<evidence type="ECO:0000259" key="9">
    <source>
        <dbReference type="Pfam" id="PF02254"/>
    </source>
</evidence>
<dbReference type="GO" id="GO:0015297">
    <property type="term" value="F:antiporter activity"/>
    <property type="evidence" value="ECO:0007669"/>
    <property type="project" value="InterPro"/>
</dbReference>
<protein>
    <submittedName>
        <fullName evidence="10">Glutathione-regulated potassium-efflux system protein (Modular protein)</fullName>
    </submittedName>
</protein>
<reference evidence="10" key="1">
    <citation type="submission" date="2015-11" db="EMBL/GenBank/DDBJ databases">
        <authorList>
            <person name="Zhang Y."/>
            <person name="Guo Z."/>
        </authorList>
    </citation>
    <scope>NUCLEOTIDE SEQUENCE</scope>
    <source>
        <strain evidence="10">BN30871</strain>
    </source>
</reference>
<accession>A0A0S4XP98</accession>
<keyword evidence="6 7" id="KW-0472">Membrane</keyword>
<gene>
    <name evidence="10" type="primary">kefB</name>
    <name evidence="10" type="ORF">BN3087_390041</name>
</gene>
<organism evidence="10">
    <name type="scientific">Sulfurovum sp. enrichment culture clone C5</name>
    <dbReference type="NCBI Taxonomy" id="497650"/>
    <lineage>
        <taxon>Bacteria</taxon>
        <taxon>Pseudomonadati</taxon>
        <taxon>Campylobacterota</taxon>
        <taxon>Epsilonproteobacteria</taxon>
        <taxon>Campylobacterales</taxon>
        <taxon>Sulfurovaceae</taxon>
        <taxon>Sulfurovum</taxon>
        <taxon>environmental samples</taxon>
    </lineage>
</organism>
<feature type="transmembrane region" description="Helical" evidence="7">
    <location>
        <begin position="122"/>
        <end position="143"/>
    </location>
</feature>
<feature type="transmembrane region" description="Helical" evidence="7">
    <location>
        <begin position="155"/>
        <end position="177"/>
    </location>
</feature>
<evidence type="ECO:0000256" key="5">
    <source>
        <dbReference type="ARBA" id="ARBA00022989"/>
    </source>
</evidence>
<evidence type="ECO:0000313" key="10">
    <source>
        <dbReference type="EMBL" id="CUV65590.1"/>
    </source>
</evidence>
<evidence type="ECO:0000256" key="7">
    <source>
        <dbReference type="SAM" id="Phobius"/>
    </source>
</evidence>
<feature type="transmembrane region" description="Helical" evidence="7">
    <location>
        <begin position="222"/>
        <end position="240"/>
    </location>
</feature>
<feature type="transmembrane region" description="Helical" evidence="7">
    <location>
        <begin position="37"/>
        <end position="54"/>
    </location>
</feature>
<keyword evidence="5 7" id="KW-1133">Transmembrane helix</keyword>
<feature type="transmembrane region" description="Helical" evidence="7">
    <location>
        <begin position="60"/>
        <end position="81"/>
    </location>
</feature>
<proteinExistence type="inferred from homology"/>
<dbReference type="Pfam" id="PF00999">
    <property type="entry name" value="Na_H_Exchanger"/>
    <property type="match status" value="1"/>
</dbReference>
<evidence type="ECO:0000256" key="6">
    <source>
        <dbReference type="ARBA" id="ARBA00023136"/>
    </source>
</evidence>
<dbReference type="GO" id="GO:1902600">
    <property type="term" value="P:proton transmembrane transport"/>
    <property type="evidence" value="ECO:0007669"/>
    <property type="project" value="InterPro"/>
</dbReference>
<dbReference type="AlphaFoldDB" id="A0A0S4XP98"/>
<dbReference type="PANTHER" id="PTHR42751:SF3">
    <property type="entry name" value="SODIUM_GLUTAMATE SYMPORTER"/>
    <property type="match status" value="1"/>
</dbReference>
<dbReference type="GO" id="GO:0016020">
    <property type="term" value="C:membrane"/>
    <property type="evidence" value="ECO:0007669"/>
    <property type="project" value="UniProtKB-SubCell"/>
</dbReference>
<dbReference type="EMBL" id="FAXN01000039">
    <property type="protein sequence ID" value="CUV65590.1"/>
    <property type="molecule type" value="Genomic_DNA"/>
</dbReference>